<proteinExistence type="predicted"/>
<gene>
    <name evidence="1" type="ORF">AVEN_64071_1</name>
</gene>
<name>A0A4Y2STP2_ARAVE</name>
<keyword evidence="2" id="KW-1185">Reference proteome</keyword>
<comment type="caution">
    <text evidence="1">The sequence shown here is derived from an EMBL/GenBank/DDBJ whole genome shotgun (WGS) entry which is preliminary data.</text>
</comment>
<evidence type="ECO:0000313" key="1">
    <source>
        <dbReference type="EMBL" id="GBN91567.1"/>
    </source>
</evidence>
<organism evidence="1 2">
    <name type="scientific">Araneus ventricosus</name>
    <name type="common">Orbweaver spider</name>
    <name type="synonym">Epeira ventricosa</name>
    <dbReference type="NCBI Taxonomy" id="182803"/>
    <lineage>
        <taxon>Eukaryota</taxon>
        <taxon>Metazoa</taxon>
        <taxon>Ecdysozoa</taxon>
        <taxon>Arthropoda</taxon>
        <taxon>Chelicerata</taxon>
        <taxon>Arachnida</taxon>
        <taxon>Araneae</taxon>
        <taxon>Araneomorphae</taxon>
        <taxon>Entelegynae</taxon>
        <taxon>Araneoidea</taxon>
        <taxon>Araneidae</taxon>
        <taxon>Araneus</taxon>
    </lineage>
</organism>
<dbReference type="AlphaFoldDB" id="A0A4Y2STP2"/>
<protein>
    <submittedName>
        <fullName evidence="1">Uncharacterized protein</fullName>
    </submittedName>
</protein>
<dbReference type="Proteomes" id="UP000499080">
    <property type="component" value="Unassembled WGS sequence"/>
</dbReference>
<reference evidence="1 2" key="1">
    <citation type="journal article" date="2019" name="Sci. Rep.">
        <title>Orb-weaving spider Araneus ventricosus genome elucidates the spidroin gene catalogue.</title>
        <authorList>
            <person name="Kono N."/>
            <person name="Nakamura H."/>
            <person name="Ohtoshi R."/>
            <person name="Moran D.A.P."/>
            <person name="Shinohara A."/>
            <person name="Yoshida Y."/>
            <person name="Fujiwara M."/>
            <person name="Mori M."/>
            <person name="Tomita M."/>
            <person name="Arakawa K."/>
        </authorList>
    </citation>
    <scope>NUCLEOTIDE SEQUENCE [LARGE SCALE GENOMIC DNA]</scope>
</reference>
<dbReference type="EMBL" id="BGPR01023952">
    <property type="protein sequence ID" value="GBN91567.1"/>
    <property type="molecule type" value="Genomic_DNA"/>
</dbReference>
<accession>A0A4Y2STP2</accession>
<sequence length="94" mass="10704">MKMQFEKIKYLVRKSNESKTNALNAGDKKYGVDLESPFDEVGRETTFYYQMPLRSFIISRANRCALDETGHSPKCGASFVLVKICDLVNVQVAY</sequence>
<evidence type="ECO:0000313" key="2">
    <source>
        <dbReference type="Proteomes" id="UP000499080"/>
    </source>
</evidence>